<dbReference type="PROSITE" id="PS51885">
    <property type="entry name" value="NEPRILYSIN"/>
    <property type="match status" value="1"/>
</dbReference>
<evidence type="ECO:0000256" key="7">
    <source>
        <dbReference type="ARBA" id="ARBA00023049"/>
    </source>
</evidence>
<dbReference type="KEGG" id="rgl:CS053_10855"/>
<dbReference type="Pfam" id="PF05649">
    <property type="entry name" value="Peptidase_M13_N"/>
    <property type="match status" value="1"/>
</dbReference>
<comment type="similarity">
    <text evidence="2">Belongs to the peptidase M13 family.</text>
</comment>
<feature type="domain" description="Peptidase M13 N-terminal" evidence="10">
    <location>
        <begin position="46"/>
        <end position="434"/>
    </location>
</feature>
<dbReference type="InterPro" id="IPR008753">
    <property type="entry name" value="Peptidase_M13_N"/>
</dbReference>
<feature type="chain" id="PRO_5022874079" evidence="8">
    <location>
        <begin position="22"/>
        <end position="689"/>
    </location>
</feature>
<sequence length="689" mass="75310">MKSVWTTGLIAFAIGMAGSTAATPASRPLYPPFGLDLTAIDTSVKPGDDFFQYANGRYLARTPIPADQSTVTRRSDMTDRIEAHLHTIFNDVSKDPPALPTDIRGKVGAFYAAFMDEAAIAKTGLHAIDPELSAIRAAPDRAALANLMGRSTSDFYPSPFYILIDSDLKQPDRYAVYLSQSGLGLPGIGYYVKPEFAPQRAAYRNYAAKLLALEEWPDPAAAASAVLAFEMRIAQASWTEVQQRDPTTQYNPVTPAQLDALAPGFAWHEYLAGARIGEKQSFVLTQNTAFPKIAALVAGTPVSTLKAWMAFRVADDAAPYLPRAFSDARFEFRDHVLEGQAEQEPRWKRGIAAVAGADCSYAPHSCFGTLQWAVGQLYVERYFPPATKSIISAMAKQLQAAFRRRLERLDWMGPITKAEALRKLDTYVIKVGYPDRWRDYSHVRISRSDLTGDVRAAAAADWAFQVARSAGPVDRGDWLLTPQANNAYNGSLRDIVFPAGILQAPIFDAAADPAINYGAAGAVIGHELTHGFDDEGRAIDAKGALRDWWTQADAAAFKARAAALGAQFAQYEPVPGIHINPDLTMGENLADLGGVLIALDAYHASLKGKPAPVLHDLTGDQRFFLGWAQAWAGKATAEEIRRLTTTDEHSFRKYRVNGVLRNIAAWYVAFGVKPGDALYIAPEKRAHIW</sequence>
<feature type="signal peptide" evidence="8">
    <location>
        <begin position="1"/>
        <end position="21"/>
    </location>
</feature>
<keyword evidence="5" id="KW-0378">Hydrolase</keyword>
<gene>
    <name evidence="11" type="ORF">CS053_10855</name>
</gene>
<dbReference type="GO" id="GO:0004222">
    <property type="term" value="F:metalloendopeptidase activity"/>
    <property type="evidence" value="ECO:0007669"/>
    <property type="project" value="InterPro"/>
</dbReference>
<dbReference type="PANTHER" id="PTHR11733">
    <property type="entry name" value="ZINC METALLOPROTEASE FAMILY M13 NEPRILYSIN-RELATED"/>
    <property type="match status" value="1"/>
</dbReference>
<dbReference type="RefSeq" id="WP_147627437.1">
    <property type="nucleotide sequence ID" value="NZ_CP042807.1"/>
</dbReference>
<evidence type="ECO:0000256" key="4">
    <source>
        <dbReference type="ARBA" id="ARBA00022723"/>
    </source>
</evidence>
<dbReference type="AlphaFoldDB" id="A0A5B9E321"/>
<evidence type="ECO:0000313" key="12">
    <source>
        <dbReference type="Proteomes" id="UP000321807"/>
    </source>
</evidence>
<dbReference type="Gene3D" id="1.10.1380.10">
    <property type="entry name" value="Neutral endopeptidase , domain2"/>
    <property type="match status" value="1"/>
</dbReference>
<evidence type="ECO:0000256" key="3">
    <source>
        <dbReference type="ARBA" id="ARBA00022670"/>
    </source>
</evidence>
<protein>
    <submittedName>
        <fullName evidence="11">M13 family metallopeptidase</fullName>
    </submittedName>
</protein>
<name>A0A5B9E321_9GAMM</name>
<dbReference type="CDD" id="cd08662">
    <property type="entry name" value="M13"/>
    <property type="match status" value="1"/>
</dbReference>
<dbReference type="InterPro" id="IPR042089">
    <property type="entry name" value="Peptidase_M13_dom_2"/>
</dbReference>
<dbReference type="GO" id="GO:0046872">
    <property type="term" value="F:metal ion binding"/>
    <property type="evidence" value="ECO:0007669"/>
    <property type="project" value="UniProtKB-KW"/>
</dbReference>
<keyword evidence="6" id="KW-0862">Zinc</keyword>
<dbReference type="Proteomes" id="UP000321807">
    <property type="component" value="Chromosome"/>
</dbReference>
<organism evidence="11 12">
    <name type="scientific">Rhodanobacter glycinis</name>
    <dbReference type="NCBI Taxonomy" id="582702"/>
    <lineage>
        <taxon>Bacteria</taxon>
        <taxon>Pseudomonadati</taxon>
        <taxon>Pseudomonadota</taxon>
        <taxon>Gammaproteobacteria</taxon>
        <taxon>Lysobacterales</taxon>
        <taxon>Rhodanobacteraceae</taxon>
        <taxon>Rhodanobacter</taxon>
    </lineage>
</organism>
<evidence type="ECO:0000256" key="8">
    <source>
        <dbReference type="SAM" id="SignalP"/>
    </source>
</evidence>
<proteinExistence type="inferred from homology"/>
<evidence type="ECO:0000256" key="2">
    <source>
        <dbReference type="ARBA" id="ARBA00007357"/>
    </source>
</evidence>
<feature type="domain" description="Peptidase M13 C-terminal" evidence="9">
    <location>
        <begin position="485"/>
        <end position="685"/>
    </location>
</feature>
<dbReference type="Gene3D" id="3.40.390.10">
    <property type="entry name" value="Collagenase (Catalytic Domain)"/>
    <property type="match status" value="1"/>
</dbReference>
<reference evidence="11 12" key="1">
    <citation type="submission" date="2019-08" db="EMBL/GenBank/DDBJ databases">
        <title>Complete genome sequence of Rhodanobacter glycinis strain T01E-68 isolated from tomato root.</title>
        <authorList>
            <person name="Weon H.-Y."/>
            <person name="Lee S.A."/>
        </authorList>
    </citation>
    <scope>NUCLEOTIDE SEQUENCE [LARGE SCALE GENOMIC DNA]</scope>
    <source>
        <strain evidence="11 12">T01E-68</strain>
    </source>
</reference>
<evidence type="ECO:0000259" key="10">
    <source>
        <dbReference type="Pfam" id="PF05649"/>
    </source>
</evidence>
<keyword evidence="7" id="KW-0482">Metalloprotease</keyword>
<dbReference type="GO" id="GO:0005886">
    <property type="term" value="C:plasma membrane"/>
    <property type="evidence" value="ECO:0007669"/>
    <property type="project" value="TreeGrafter"/>
</dbReference>
<dbReference type="PANTHER" id="PTHR11733:SF167">
    <property type="entry name" value="FI17812P1-RELATED"/>
    <property type="match status" value="1"/>
</dbReference>
<evidence type="ECO:0000259" key="9">
    <source>
        <dbReference type="Pfam" id="PF01431"/>
    </source>
</evidence>
<accession>A0A5B9E321</accession>
<evidence type="ECO:0000256" key="6">
    <source>
        <dbReference type="ARBA" id="ARBA00022833"/>
    </source>
</evidence>
<dbReference type="EMBL" id="CP042807">
    <property type="protein sequence ID" value="QEE24940.1"/>
    <property type="molecule type" value="Genomic_DNA"/>
</dbReference>
<dbReference type="InterPro" id="IPR000718">
    <property type="entry name" value="Peptidase_M13"/>
</dbReference>
<comment type="cofactor">
    <cofactor evidence="1">
        <name>Zn(2+)</name>
        <dbReference type="ChEBI" id="CHEBI:29105"/>
    </cofactor>
</comment>
<evidence type="ECO:0000256" key="1">
    <source>
        <dbReference type="ARBA" id="ARBA00001947"/>
    </source>
</evidence>
<evidence type="ECO:0000256" key="5">
    <source>
        <dbReference type="ARBA" id="ARBA00022801"/>
    </source>
</evidence>
<evidence type="ECO:0000313" key="11">
    <source>
        <dbReference type="EMBL" id="QEE24940.1"/>
    </source>
</evidence>
<dbReference type="PRINTS" id="PR00786">
    <property type="entry name" value="NEPRILYSIN"/>
</dbReference>
<dbReference type="SUPFAM" id="SSF55486">
    <property type="entry name" value="Metalloproteases ('zincins'), catalytic domain"/>
    <property type="match status" value="1"/>
</dbReference>
<keyword evidence="8" id="KW-0732">Signal</keyword>
<keyword evidence="3" id="KW-0645">Protease</keyword>
<keyword evidence="4" id="KW-0479">Metal-binding</keyword>
<dbReference type="Pfam" id="PF01431">
    <property type="entry name" value="Peptidase_M13"/>
    <property type="match status" value="1"/>
</dbReference>
<dbReference type="InterPro" id="IPR024079">
    <property type="entry name" value="MetalloPept_cat_dom_sf"/>
</dbReference>
<dbReference type="GO" id="GO:0016485">
    <property type="term" value="P:protein processing"/>
    <property type="evidence" value="ECO:0007669"/>
    <property type="project" value="TreeGrafter"/>
</dbReference>
<dbReference type="InterPro" id="IPR018497">
    <property type="entry name" value="Peptidase_M13_C"/>
</dbReference>